<dbReference type="EMBL" id="JAATIP010000249">
    <property type="protein sequence ID" value="KAF4356704.1"/>
    <property type="molecule type" value="Genomic_DNA"/>
</dbReference>
<name>A0A7J6HME6_CANSA</name>
<dbReference type="InterPro" id="IPR012337">
    <property type="entry name" value="RNaseH-like_sf"/>
</dbReference>
<dbReference type="Pfam" id="PF13456">
    <property type="entry name" value="RVT_3"/>
    <property type="match status" value="1"/>
</dbReference>
<dbReference type="PANTHER" id="PTHR47074">
    <property type="entry name" value="BNAC02G40300D PROTEIN"/>
    <property type="match status" value="1"/>
</dbReference>
<evidence type="ECO:0000313" key="4">
    <source>
        <dbReference type="Proteomes" id="UP000525078"/>
    </source>
</evidence>
<sequence length="270" mass="30005">MEAMWKERNSIVHGQSKNSIWQVLSIINTKIREQLHVVSNEVEDFCAWTPPPESWLCCNCDVSCDDEGMVVATVVRDDQGRIVTIKTERNHLTDPLIGEVVAVCMAAELMIDKKVAHVVFQSDNIETVEAFSNVTGRDCNFKLVNLRSRFQQLCKGLQNWEVGHVPRKCNFMAHNIAKWARENSATGIILCSDLTHEVLIMLRVDCKAGPITTPGFIVTKSIPFSFANFQAPSSAKKLVSENQVSSATTSGVTSLPLAKTALLEDIFLII</sequence>
<dbReference type="SUPFAM" id="SSF53098">
    <property type="entry name" value="Ribonuclease H-like"/>
    <property type="match status" value="1"/>
</dbReference>
<dbReference type="GO" id="GO:0003676">
    <property type="term" value="F:nucleic acid binding"/>
    <property type="evidence" value="ECO:0007669"/>
    <property type="project" value="InterPro"/>
</dbReference>
<feature type="domain" description="RNase H type-1" evidence="1">
    <location>
        <begin position="59"/>
        <end position="180"/>
    </location>
</feature>
<dbReference type="InterPro" id="IPR052929">
    <property type="entry name" value="RNase_H-like_EbsB-rel"/>
</dbReference>
<comment type="caution">
    <text evidence="3">The sequence shown here is derived from an EMBL/GenBank/DDBJ whole genome shotgun (WGS) entry which is preliminary data.</text>
</comment>
<dbReference type="PANTHER" id="PTHR47074:SF48">
    <property type="entry name" value="POLYNUCLEOTIDYL TRANSFERASE, RIBONUCLEASE H-LIKE SUPERFAMILY PROTEIN"/>
    <property type="match status" value="1"/>
</dbReference>
<dbReference type="AlphaFoldDB" id="A0A7J6HME6"/>
<dbReference type="GO" id="GO:0004523">
    <property type="term" value="F:RNA-DNA hybrid ribonuclease activity"/>
    <property type="evidence" value="ECO:0007669"/>
    <property type="project" value="InterPro"/>
</dbReference>
<dbReference type="InterPro" id="IPR002156">
    <property type="entry name" value="RNaseH_domain"/>
</dbReference>
<reference evidence="4 5" key="1">
    <citation type="journal article" date="2020" name="bioRxiv">
        <title>Sequence and annotation of 42 cannabis genomes reveals extensive copy number variation in cannabinoid synthesis and pathogen resistance genes.</title>
        <authorList>
            <person name="Mckernan K.J."/>
            <person name="Helbert Y."/>
            <person name="Kane L.T."/>
            <person name="Ebling H."/>
            <person name="Zhang L."/>
            <person name="Liu B."/>
            <person name="Eaton Z."/>
            <person name="Mclaughlin S."/>
            <person name="Kingan S."/>
            <person name="Baybayan P."/>
            <person name="Concepcion G."/>
            <person name="Jordan M."/>
            <person name="Riva A."/>
            <person name="Barbazuk W."/>
            <person name="Harkins T."/>
        </authorList>
    </citation>
    <scope>NUCLEOTIDE SEQUENCE [LARGE SCALE GENOMIC DNA]</scope>
    <source>
        <strain evidence="4 5">cv. Jamaican Lion 4</strain>
        <strain evidence="3">Father</strain>
        <strain evidence="2">Mother</strain>
        <tissue evidence="3">Leaf</tissue>
    </source>
</reference>
<dbReference type="InterPro" id="IPR036397">
    <property type="entry name" value="RNaseH_sf"/>
</dbReference>
<dbReference type="InterPro" id="IPR044730">
    <property type="entry name" value="RNase_H-like_dom_plant"/>
</dbReference>
<protein>
    <recommendedName>
        <fullName evidence="1">RNase H type-1 domain-containing protein</fullName>
    </recommendedName>
</protein>
<dbReference type="Proteomes" id="UP000583929">
    <property type="component" value="Unassembled WGS sequence"/>
</dbReference>
<proteinExistence type="predicted"/>
<dbReference type="CDD" id="cd06222">
    <property type="entry name" value="RNase_H_like"/>
    <property type="match status" value="1"/>
</dbReference>
<keyword evidence="5" id="KW-1185">Reference proteome</keyword>
<dbReference type="Gene3D" id="3.30.420.10">
    <property type="entry name" value="Ribonuclease H-like superfamily/Ribonuclease H"/>
    <property type="match status" value="1"/>
</dbReference>
<evidence type="ECO:0000313" key="3">
    <source>
        <dbReference type="EMBL" id="KAF4396145.1"/>
    </source>
</evidence>
<dbReference type="Proteomes" id="UP000525078">
    <property type="component" value="Unassembled WGS sequence"/>
</dbReference>
<dbReference type="EMBL" id="JAATIQ010000037">
    <property type="protein sequence ID" value="KAF4396145.1"/>
    <property type="molecule type" value="Genomic_DNA"/>
</dbReference>
<evidence type="ECO:0000259" key="1">
    <source>
        <dbReference type="Pfam" id="PF13456"/>
    </source>
</evidence>
<evidence type="ECO:0000313" key="2">
    <source>
        <dbReference type="EMBL" id="KAF4356704.1"/>
    </source>
</evidence>
<evidence type="ECO:0000313" key="5">
    <source>
        <dbReference type="Proteomes" id="UP000583929"/>
    </source>
</evidence>
<gene>
    <name evidence="2" type="ORF">F8388_010926</name>
    <name evidence="3" type="ORF">G4B88_020782</name>
</gene>
<organism evidence="3 5">
    <name type="scientific">Cannabis sativa</name>
    <name type="common">Hemp</name>
    <name type="synonym">Marijuana</name>
    <dbReference type="NCBI Taxonomy" id="3483"/>
    <lineage>
        <taxon>Eukaryota</taxon>
        <taxon>Viridiplantae</taxon>
        <taxon>Streptophyta</taxon>
        <taxon>Embryophyta</taxon>
        <taxon>Tracheophyta</taxon>
        <taxon>Spermatophyta</taxon>
        <taxon>Magnoliopsida</taxon>
        <taxon>eudicotyledons</taxon>
        <taxon>Gunneridae</taxon>
        <taxon>Pentapetalae</taxon>
        <taxon>rosids</taxon>
        <taxon>fabids</taxon>
        <taxon>Rosales</taxon>
        <taxon>Cannabaceae</taxon>
        <taxon>Cannabis</taxon>
    </lineage>
</organism>
<accession>A0A7J6HME6</accession>